<comment type="similarity">
    <text evidence="1">Belongs to the LysR transcriptional regulatory family.</text>
</comment>
<proteinExistence type="inferred from homology"/>
<comment type="caution">
    <text evidence="6">The sequence shown here is derived from an EMBL/GenBank/DDBJ whole genome shotgun (WGS) entry which is preliminary data.</text>
</comment>
<evidence type="ECO:0000259" key="5">
    <source>
        <dbReference type="PROSITE" id="PS50931"/>
    </source>
</evidence>
<evidence type="ECO:0000256" key="1">
    <source>
        <dbReference type="ARBA" id="ARBA00009437"/>
    </source>
</evidence>
<dbReference type="Pfam" id="PF03466">
    <property type="entry name" value="LysR_substrate"/>
    <property type="match status" value="1"/>
</dbReference>
<keyword evidence="4" id="KW-0804">Transcription</keyword>
<dbReference type="PROSITE" id="PS50931">
    <property type="entry name" value="HTH_LYSR"/>
    <property type="match status" value="1"/>
</dbReference>
<keyword evidence="2" id="KW-0805">Transcription regulation</keyword>
<keyword evidence="7" id="KW-1185">Reference proteome</keyword>
<dbReference type="PRINTS" id="PR00039">
    <property type="entry name" value="HTHLYSR"/>
</dbReference>
<dbReference type="Gene3D" id="3.40.190.290">
    <property type="match status" value="1"/>
</dbReference>
<dbReference type="SUPFAM" id="SSF46785">
    <property type="entry name" value="Winged helix' DNA-binding domain"/>
    <property type="match status" value="1"/>
</dbReference>
<protein>
    <submittedName>
        <fullName evidence="6">DNA-binding transcriptional LysR family regulator</fullName>
    </submittedName>
</protein>
<dbReference type="RefSeq" id="WP_184018814.1">
    <property type="nucleotide sequence ID" value="NZ_JACIJC010000004.1"/>
</dbReference>
<dbReference type="GO" id="GO:0000976">
    <property type="term" value="F:transcription cis-regulatory region binding"/>
    <property type="evidence" value="ECO:0007669"/>
    <property type="project" value="TreeGrafter"/>
</dbReference>
<evidence type="ECO:0000313" key="7">
    <source>
        <dbReference type="Proteomes" id="UP000549617"/>
    </source>
</evidence>
<dbReference type="Gene3D" id="1.10.10.10">
    <property type="entry name" value="Winged helix-like DNA-binding domain superfamily/Winged helix DNA-binding domain"/>
    <property type="match status" value="1"/>
</dbReference>
<dbReference type="SUPFAM" id="SSF53850">
    <property type="entry name" value="Periplasmic binding protein-like II"/>
    <property type="match status" value="1"/>
</dbReference>
<reference evidence="6 7" key="1">
    <citation type="submission" date="2020-08" db="EMBL/GenBank/DDBJ databases">
        <title>Genomic Encyclopedia of Type Strains, Phase IV (KMG-IV): sequencing the most valuable type-strain genomes for metagenomic binning, comparative biology and taxonomic classification.</title>
        <authorList>
            <person name="Goeker M."/>
        </authorList>
    </citation>
    <scope>NUCLEOTIDE SEQUENCE [LARGE SCALE GENOMIC DNA]</scope>
    <source>
        <strain evidence="6 7">DSM 25079</strain>
    </source>
</reference>
<feature type="domain" description="HTH lysR-type" evidence="5">
    <location>
        <begin position="1"/>
        <end position="58"/>
    </location>
</feature>
<evidence type="ECO:0000256" key="3">
    <source>
        <dbReference type="ARBA" id="ARBA00023125"/>
    </source>
</evidence>
<dbReference type="Pfam" id="PF00126">
    <property type="entry name" value="HTH_1"/>
    <property type="match status" value="1"/>
</dbReference>
<dbReference type="InterPro" id="IPR000847">
    <property type="entry name" value="LysR_HTH_N"/>
</dbReference>
<dbReference type="Proteomes" id="UP000549617">
    <property type="component" value="Unassembled WGS sequence"/>
</dbReference>
<dbReference type="PANTHER" id="PTHR30126:SF40">
    <property type="entry name" value="HTH-TYPE TRANSCRIPTIONAL REGULATOR GLTR"/>
    <property type="match status" value="1"/>
</dbReference>
<dbReference type="CDD" id="cd05466">
    <property type="entry name" value="PBP2_LTTR_substrate"/>
    <property type="match status" value="1"/>
</dbReference>
<keyword evidence="3 6" id="KW-0238">DNA-binding</keyword>
<dbReference type="InterPro" id="IPR005119">
    <property type="entry name" value="LysR_subst-bd"/>
</dbReference>
<dbReference type="PANTHER" id="PTHR30126">
    <property type="entry name" value="HTH-TYPE TRANSCRIPTIONAL REGULATOR"/>
    <property type="match status" value="1"/>
</dbReference>
<dbReference type="AlphaFoldDB" id="A0A7W9EEM3"/>
<gene>
    <name evidence="6" type="ORF">FHS49_002427</name>
</gene>
<organism evidence="6 7">
    <name type="scientific">Sphingobium boeckii</name>
    <dbReference type="NCBI Taxonomy" id="1082345"/>
    <lineage>
        <taxon>Bacteria</taxon>
        <taxon>Pseudomonadati</taxon>
        <taxon>Pseudomonadota</taxon>
        <taxon>Alphaproteobacteria</taxon>
        <taxon>Sphingomonadales</taxon>
        <taxon>Sphingomonadaceae</taxon>
        <taxon>Sphingobium</taxon>
    </lineage>
</organism>
<sequence>MNITKLERMIAVAECGSFRKASLQLGMSQPALTWSIRQLEESLNTRLFDRGPRGIRTTPMCERLIVRAKLIVSEQARFVAEVEQNNREQEIEVGVHPIMLTGDFARCAAQFSEISPDIRLRIREGYSSNLLEMLQRGELDFAYCGFPEAIADNENFEFEQVSVQDYSVVARPDHPVFEELADGRAIGPHIWAQFDAQNIVAGNRNSDEISMLLEKAGYSEKSKTVRSSSMSLIKLLVQEGGLLGLIADEFIADELATGKLGRIPGTQIQAAPIGFVSLSGSYENPAARRFKSMLRQLRRSGRNAPSRI</sequence>
<dbReference type="EMBL" id="JACIJC010000004">
    <property type="protein sequence ID" value="MBB5686403.1"/>
    <property type="molecule type" value="Genomic_DNA"/>
</dbReference>
<evidence type="ECO:0000313" key="6">
    <source>
        <dbReference type="EMBL" id="MBB5686403.1"/>
    </source>
</evidence>
<dbReference type="InterPro" id="IPR036388">
    <property type="entry name" value="WH-like_DNA-bd_sf"/>
</dbReference>
<dbReference type="InterPro" id="IPR036390">
    <property type="entry name" value="WH_DNA-bd_sf"/>
</dbReference>
<evidence type="ECO:0000256" key="2">
    <source>
        <dbReference type="ARBA" id="ARBA00023015"/>
    </source>
</evidence>
<evidence type="ECO:0000256" key="4">
    <source>
        <dbReference type="ARBA" id="ARBA00023163"/>
    </source>
</evidence>
<accession>A0A7W9EEM3</accession>
<name>A0A7W9EEM3_9SPHN</name>
<dbReference type="GO" id="GO:0003700">
    <property type="term" value="F:DNA-binding transcription factor activity"/>
    <property type="evidence" value="ECO:0007669"/>
    <property type="project" value="InterPro"/>
</dbReference>